<dbReference type="SUPFAM" id="SSF52540">
    <property type="entry name" value="P-loop containing nucleoside triphosphate hydrolases"/>
    <property type="match status" value="1"/>
</dbReference>
<dbReference type="Pfam" id="PF12359">
    <property type="entry name" value="DUF3645"/>
    <property type="match status" value="1"/>
</dbReference>
<dbReference type="InterPro" id="IPR027417">
    <property type="entry name" value="P-loop_NTPase"/>
</dbReference>
<proteinExistence type="predicted"/>
<gene>
    <name evidence="10" type="ORF">BU24DRAFT_477383</name>
</gene>
<evidence type="ECO:0000256" key="3">
    <source>
        <dbReference type="ARBA" id="ARBA00022670"/>
    </source>
</evidence>
<sequence>MAAASGGPAHLLQKLYYHVVLPRDVPGREDSNLFSIERELHDRLTRAIKAVSPHASTDHFYAIEAARVSFVKSKAINVDGKIDKDVFVEELATLNTSQTLFLHATEQNAALLVYREDKAGAEPCVTFEVFEASAASAAVLAAENALRRTFPGHAVTVPAHIIADKTFRDALGTFLQQASIECVKKFSAVTYKANAPLPEIRDTADPAIISGLLMSILEATGQSANCTLLRKRVRDTVSFDNARKPWRRSPYYLVLRVALQRHLYRLLGGQVGHVYYKLIMCTFLVSLLDDTVGEIPSEQIYHLKRKLGLRIAKLESDRKLDWQEAAPVLDRLIRALHPIYDRSLTVAMTYIERQWEDVQKKTRRVIKLLPVRAPPSDCVLSLTLSGPLLRRIIFNPLPAQQPVLNASKFIRNYERTKAKTEIFSRITDKYLTLNKMDDRMRQKASNYRQMLSDSSRSIDYEAICKKVSRLIKEYIETVGTAYDEYPNLKSQMFLTLFELWVILDRCAIFCYSILSEYQPGFHLKIFEKLQLLSLEDLVRLRRVECYALRRCRRRKGKDPKTIYDTPSEDCFAVQYYDTSSHALNMRLRRERIESQAEIDRQVKEKEWTTKNAEHEELMKKIKESRCPGFEDKIMPDGSVQSKHRAVCWHHRYMHEARNIQIEIHEHPLPTPEYAAKAVVFELAPPEAFAAYRDATWRLLTRFFYADAKVVDGIFELANYLGLKLHGGSSNTMVSMASVKKSHLDSHYATVRFPTSLDEVCRPCGLRLDYYDIENFMWTSKREHLPPASNFPLILPAGSPFSMFRPSFNHWPTSNDIIAEQSKCPVTLNTHEFMSWNNLLVGTHCRWLTLLRELGSTNLNFSAESTWAIVTALAQQVGPALEGGNSSEVHEVFQDVTFCHKLLEQVSQRLEAIRENWREPIQMSMLVLMLLKVKSMSDDPNVVRSASEMLHNARAICWEWCIMLRSCPDLPSESAIFATWAAVLTKSTFRLAPQMPFDLSRKETKQYICASIFLHEAHIGAFDNIPHCLRTNLLNDIHLGQQIYAKLQACIVRQPEVILDVLEEIWPVSAESSDHRLEIELIENTGWVHIRIKMARQNVTHHVHIHFLQGDFLIDGQQSGTLPVAYRQSQAVKILFESYNFRVRPSWLNGMAYYVDRPMPNGHRIHLGLRDNAVIVRATRHGSTLELIQRSIFQSPVHFDLPSVMIDNCYHWLDVHTGVMEIRRRDIWKQRDGNWTINLRTGTATRRKSVLLDPHSMTAKDVARNFHRFEDGRHILVYQSHARYPRLCVELNRLELVFHVRDSGLLYCKQHDAVVPYGPEQEPGVWTGLLSKLVIRSVKNKERRSILVPFGDLKFIMSPGEHLLIVVESKGEYLKFDIDPILGRLDCPAEPLTLYYKAQCHAYTSHHLPDSLTGRTGIDEAIRCLESGLYQPWTALTPTPVQLLRNISALTPARDYYPQDLKSMERVHWRQDLTVTIQDDRFRACIARILLKSTSLSKFNTQSAHDLMKMHSYQLSHLERRAFCRVQKSSLAKDREYDARDLAHVSNKCSYSKAVATWFLDQTQPPKASKSLPHLLEGYPLIGSYDMPYEKVRLSDMMLVDLAQEWGPISLLAISSKKPERYHLMFLFGTMAFSQVANMELLGALSSFAMLEGVKAIELPSNHSSYVDFISGELPVATKMMLLMKDACVPFESTSETSRGKSGQLALMRIKHQKDVEASCQVLAKDICKQWPRPIIDAESLAAIDASLVDVKKALELVSAEWKRLAQNADLDHHLKKLQIALDRSQSLPTTAPNTIGNPEINPPNPGLDDTYYESRLRAHDIPTLGDLLATRMEKGHLGISSRATESLSSGNSLGIVPFASRSKLCGHTINPPAQRKKRLARIPESVKELEMIVRKLQNTTSTVERDFATEMNDSVQSLVGHLSMPQVMNSEFIPTKHDFEVHEAARLYNEMIQHIRKTLAIQDRRSIWLKHADLWPSMSPLDLLSELRSISNVSFGEGVRQALIDLGVQLCAYQRLLRIKDASLTGKTQQLEDERKNPGHTNWKPIERPDWLLLEIDSNVMLREEQVKVAEAVISPSSGKNSVVQLLMGKGKTSCILPMVVSILADGNHLLRVVVPRALLLQSAQVLQAKLGGALNREVIHIPFSRSTPTNDELIQLYGNLHNDARINKGVVLALPEHLLSFRLSGLQRLCEERMQAAGPMIRIQKFLDKHARDVLDECDVTLAIRTQLIYPSGIQRTVDGHPLRWQVIQSLLRLVKSFIPDLLHRFPLSLEVVHRHRGEYPLLYFLRHDVEDYLLSQIVEAFGQGQLIRCSGCTESDMNDMKLFISSPSVSSKIAKRIAKGLKDNIHLMKAVYLLRGLLVHRILLSTLKKRWNVQYGLHPTREPIAVPYHAKGVPSPTSEWGHPDVAIILTCLSFYYEGLTTSQFKHSFEQLLKSDEPGVEFETWVSSGVPESLSDHKIINPDDTVQFATLYQHVRHNIHMIDFYLNNFVFPKHAKQFETKLQASGWDLVQFDPDRKLNCATTGFSGTNDSRHQLPMTIQQNDLAELKHTNAEVLSYLLEGRNRRYVPAVDDQGKRLSETDLLAKLVDPFGKGLQNPSHSERLRILIDAGAQILEHDNRSLAMEWLKIDHDASVAVYFDSSDHRAWVIYKNGKLIPLVASPFAERLENCVVYLDESHCRGIDIKFPPNAKAALTLGPHLTKDAFAQAAMRMRLLGTTQSVTTFSPPEVHQKILDVQQKIQGDYIDSSDVISWLLKQTCTAIEQTEPLYYAQGVNYLHRSQSKLDNADFLKSIASRSLYCTSLKSRESLTLQELYEPKLHQKFTEKLVSNNSLCQYAQKLQLRRKAFQDRGRATHSSALEEVEVEREVEDEVEDVREVQKPFYFTAHKVGKLHQDISFFAETGILRLESPAYQPVFDVLQRTGLGVLQGAMKSKAEPYLYLSSEFNRTVNSISPNDNFIRLCHWILVNESGLAVALSQEEADQVIPILRKSPSDSSHAYLIVYAAPVTRRMMHFNNLDYFAIPPLPVDLVFPVHLKIELGIFAGRLYFAWDEHSELLDYIGLSETVGAQSPTDNWGGFTKDASSFTHEWLTLRRKGQDIEHTPMGFLTTGRPLFAEHPFFATDSREKKRDISKHTLSKEQLIEDDVSEDGDQDSDEELFAEAEEIYDNRQVMIYSDDDDEAGNMFFDAFDKVEELEGQE</sequence>
<dbReference type="EC" id="3.4.19.12" evidence="2"/>
<evidence type="ECO:0000256" key="1">
    <source>
        <dbReference type="ARBA" id="ARBA00000707"/>
    </source>
</evidence>
<feature type="domain" description="DUF3638" evidence="7">
    <location>
        <begin position="2040"/>
        <end position="2262"/>
    </location>
</feature>
<dbReference type="Pfam" id="PF20255">
    <property type="entry name" value="DUF6606"/>
    <property type="match status" value="1"/>
</dbReference>
<keyword evidence="6" id="KW-0788">Thiol protease</keyword>
<name>A0A6A5Y614_9PLEO</name>
<evidence type="ECO:0000256" key="6">
    <source>
        <dbReference type="ARBA" id="ARBA00022807"/>
    </source>
</evidence>
<dbReference type="PANTHER" id="PTHR13367:SF32">
    <property type="entry name" value="DUF6606 DOMAIN-CONTAINING PROTEIN"/>
    <property type="match status" value="1"/>
</dbReference>
<feature type="domain" description="DUF3645" evidence="8">
    <location>
        <begin position="2380"/>
        <end position="2412"/>
    </location>
</feature>
<evidence type="ECO:0000256" key="4">
    <source>
        <dbReference type="ARBA" id="ARBA00022786"/>
    </source>
</evidence>
<dbReference type="Pfam" id="PF12340">
    <property type="entry name" value="DUF3638"/>
    <property type="match status" value="1"/>
</dbReference>
<dbReference type="EMBL" id="ML978067">
    <property type="protein sequence ID" value="KAF2020220.1"/>
    <property type="molecule type" value="Genomic_DNA"/>
</dbReference>
<evidence type="ECO:0000313" key="10">
    <source>
        <dbReference type="EMBL" id="KAF2020220.1"/>
    </source>
</evidence>
<dbReference type="InterPro" id="IPR046541">
    <property type="entry name" value="DUF6606"/>
</dbReference>
<dbReference type="GeneID" id="54290379"/>
<dbReference type="GO" id="GO:0004843">
    <property type="term" value="F:cysteine-type deubiquitinase activity"/>
    <property type="evidence" value="ECO:0007669"/>
    <property type="project" value="UniProtKB-EC"/>
</dbReference>
<comment type="catalytic activity">
    <reaction evidence="1">
        <text>Thiol-dependent hydrolysis of ester, thioester, amide, peptide and isopeptide bonds formed by the C-terminal Gly of ubiquitin (a 76-residue protein attached to proteins as an intracellular targeting signal).</text>
        <dbReference type="EC" id="3.4.19.12"/>
    </reaction>
</comment>
<dbReference type="Proteomes" id="UP000799778">
    <property type="component" value="Unassembled WGS sequence"/>
</dbReference>
<dbReference type="RefSeq" id="XP_033388559.1">
    <property type="nucleotide sequence ID" value="XM_033532982.1"/>
</dbReference>
<dbReference type="Gene3D" id="3.40.50.300">
    <property type="entry name" value="P-loop containing nucleotide triphosphate hydrolases"/>
    <property type="match status" value="1"/>
</dbReference>
<keyword evidence="5" id="KW-0378">Hydrolase</keyword>
<dbReference type="InterPro" id="IPR022105">
    <property type="entry name" value="DUF3645"/>
</dbReference>
<evidence type="ECO:0000259" key="8">
    <source>
        <dbReference type="Pfam" id="PF12359"/>
    </source>
</evidence>
<organism evidence="10 11">
    <name type="scientific">Aaosphaeria arxii CBS 175.79</name>
    <dbReference type="NCBI Taxonomy" id="1450172"/>
    <lineage>
        <taxon>Eukaryota</taxon>
        <taxon>Fungi</taxon>
        <taxon>Dikarya</taxon>
        <taxon>Ascomycota</taxon>
        <taxon>Pezizomycotina</taxon>
        <taxon>Dothideomycetes</taxon>
        <taxon>Pleosporomycetidae</taxon>
        <taxon>Pleosporales</taxon>
        <taxon>Pleosporales incertae sedis</taxon>
        <taxon>Aaosphaeria</taxon>
    </lineage>
</organism>
<keyword evidence="3" id="KW-0645">Protease</keyword>
<feature type="domain" description="DUF6606" evidence="9">
    <location>
        <begin position="15"/>
        <end position="288"/>
    </location>
</feature>
<evidence type="ECO:0000259" key="7">
    <source>
        <dbReference type="Pfam" id="PF12340"/>
    </source>
</evidence>
<evidence type="ECO:0000259" key="9">
    <source>
        <dbReference type="Pfam" id="PF20255"/>
    </source>
</evidence>
<protein>
    <recommendedName>
        <fullName evidence="2">ubiquitinyl hydrolase 1</fullName>
        <ecNumber evidence="2">3.4.19.12</ecNumber>
    </recommendedName>
</protein>
<dbReference type="OrthoDB" id="3182339at2759"/>
<keyword evidence="11" id="KW-1185">Reference proteome</keyword>
<evidence type="ECO:0000256" key="5">
    <source>
        <dbReference type="ARBA" id="ARBA00022801"/>
    </source>
</evidence>
<dbReference type="InterPro" id="IPR022099">
    <property type="entry name" value="DUF3638"/>
</dbReference>
<dbReference type="GO" id="GO:0006508">
    <property type="term" value="P:proteolysis"/>
    <property type="evidence" value="ECO:0007669"/>
    <property type="project" value="UniProtKB-KW"/>
</dbReference>
<dbReference type="InterPro" id="IPR051346">
    <property type="entry name" value="OTU_Deubiquitinase"/>
</dbReference>
<dbReference type="PANTHER" id="PTHR13367">
    <property type="entry name" value="UBIQUITIN THIOESTERASE"/>
    <property type="match status" value="1"/>
</dbReference>
<evidence type="ECO:0000256" key="2">
    <source>
        <dbReference type="ARBA" id="ARBA00012759"/>
    </source>
</evidence>
<accession>A0A6A5Y614</accession>
<evidence type="ECO:0000313" key="11">
    <source>
        <dbReference type="Proteomes" id="UP000799778"/>
    </source>
</evidence>
<keyword evidence="4" id="KW-0833">Ubl conjugation pathway</keyword>
<reference evidence="10" key="1">
    <citation type="journal article" date="2020" name="Stud. Mycol.">
        <title>101 Dothideomycetes genomes: a test case for predicting lifestyles and emergence of pathogens.</title>
        <authorList>
            <person name="Haridas S."/>
            <person name="Albert R."/>
            <person name="Binder M."/>
            <person name="Bloem J."/>
            <person name="Labutti K."/>
            <person name="Salamov A."/>
            <person name="Andreopoulos B."/>
            <person name="Baker S."/>
            <person name="Barry K."/>
            <person name="Bills G."/>
            <person name="Bluhm B."/>
            <person name="Cannon C."/>
            <person name="Castanera R."/>
            <person name="Culley D."/>
            <person name="Daum C."/>
            <person name="Ezra D."/>
            <person name="Gonzalez J."/>
            <person name="Henrissat B."/>
            <person name="Kuo A."/>
            <person name="Liang C."/>
            <person name="Lipzen A."/>
            <person name="Lutzoni F."/>
            <person name="Magnuson J."/>
            <person name="Mondo S."/>
            <person name="Nolan M."/>
            <person name="Ohm R."/>
            <person name="Pangilinan J."/>
            <person name="Park H.-J."/>
            <person name="Ramirez L."/>
            <person name="Alfaro M."/>
            <person name="Sun H."/>
            <person name="Tritt A."/>
            <person name="Yoshinaga Y."/>
            <person name="Zwiers L.-H."/>
            <person name="Turgeon B."/>
            <person name="Goodwin S."/>
            <person name="Spatafora J."/>
            <person name="Crous P."/>
            <person name="Grigoriev I."/>
        </authorList>
    </citation>
    <scope>NUCLEOTIDE SEQUENCE</scope>
    <source>
        <strain evidence="10">CBS 175.79</strain>
    </source>
</reference>